<sequence length="613" mass="63522">MAATGQTSAGDNSALVAGYEAYQRGDVRGALALFEQVSASETGRVRCASLINAASMADELGEHVRAVELYRTALAELPEDGAHQRPAALVNLSQALQHLGDLAGAEGALREARELLVADSTLPNHGLMLVSCLLSLTAVALHRQEWAEASAVAAESLSATEQFAPQLIGHPLMNLAASSFETGRVELALDFANQAVAAFAQLGDPTALAEAQQNLAIMFVRANRLDDAEPPLLASQEFFTSTGLAHRAGIGAKTIGFLAERRGDLVGAGAQYTDALAGFTEAGALIEAADVRLRLATVRFATGNVAGAEALLAESFATYEAHGLGLHCAQLDYWHAELLYAASEFDGGAALGNGGGAVGDAAANPQAATQANAAAGARTQMPAPQVTASGGPLAGVVNPNASARGGYGSLQDGGAERVGEREAAGVGNRVTGEHRTPEHGARVEGRSVKRADHGRDSRDLARIAALAVPAALALDAVRHTLPNGNQRVHWHREIAGPAMQLAFQTAVAIGDGQLVADLVETQCAGTGLDLTRESGLVPRQLPYQLIDPPTTSTEPGTTWQLGNALADVAVAAGIPVSPPAHISDAGRILLADYISHTEQRYSRQVRDTRVLPC</sequence>
<dbReference type="RefSeq" id="WP_229683930.1">
    <property type="nucleotide sequence ID" value="NZ_BMMW01000002.1"/>
</dbReference>
<dbReference type="SMART" id="SM00028">
    <property type="entry name" value="TPR"/>
    <property type="match status" value="5"/>
</dbReference>
<dbReference type="Proteomes" id="UP000612956">
    <property type="component" value="Unassembled WGS sequence"/>
</dbReference>
<name>A0A917QJH2_9NOCA</name>
<proteinExistence type="predicted"/>
<reference evidence="2" key="1">
    <citation type="journal article" date="2014" name="Int. J. Syst. Evol. Microbiol.">
        <title>Complete genome sequence of Corynebacterium casei LMG S-19264T (=DSM 44701T), isolated from a smear-ripened cheese.</title>
        <authorList>
            <consortium name="US DOE Joint Genome Institute (JGI-PGF)"/>
            <person name="Walter F."/>
            <person name="Albersmeier A."/>
            <person name="Kalinowski J."/>
            <person name="Ruckert C."/>
        </authorList>
    </citation>
    <scope>NUCLEOTIDE SEQUENCE</scope>
    <source>
        <strain evidence="2">CGMCC 4.7278</strain>
    </source>
</reference>
<comment type="caution">
    <text evidence="2">The sequence shown here is derived from an EMBL/GenBank/DDBJ whole genome shotgun (WGS) entry which is preliminary data.</text>
</comment>
<evidence type="ECO:0000313" key="2">
    <source>
        <dbReference type="EMBL" id="GGK53485.1"/>
    </source>
</evidence>
<dbReference type="InterPro" id="IPR019734">
    <property type="entry name" value="TPR_rpt"/>
</dbReference>
<organism evidence="2 3">
    <name type="scientific">Nocardia camponoti</name>
    <dbReference type="NCBI Taxonomy" id="1616106"/>
    <lineage>
        <taxon>Bacteria</taxon>
        <taxon>Bacillati</taxon>
        <taxon>Actinomycetota</taxon>
        <taxon>Actinomycetes</taxon>
        <taxon>Mycobacteriales</taxon>
        <taxon>Nocardiaceae</taxon>
        <taxon>Nocardia</taxon>
    </lineage>
</organism>
<keyword evidence="3" id="KW-1185">Reference proteome</keyword>
<protein>
    <recommendedName>
        <fullName evidence="4">Tetratricopeptide repeat protein</fullName>
    </recommendedName>
</protein>
<feature type="region of interest" description="Disordered" evidence="1">
    <location>
        <begin position="373"/>
        <end position="454"/>
    </location>
</feature>
<evidence type="ECO:0000256" key="1">
    <source>
        <dbReference type="SAM" id="MobiDB-lite"/>
    </source>
</evidence>
<dbReference type="EMBL" id="BMMW01000002">
    <property type="protein sequence ID" value="GGK53485.1"/>
    <property type="molecule type" value="Genomic_DNA"/>
</dbReference>
<accession>A0A917QJH2</accession>
<dbReference type="SUPFAM" id="SSF48452">
    <property type="entry name" value="TPR-like"/>
    <property type="match status" value="2"/>
</dbReference>
<feature type="compositionally biased region" description="Basic and acidic residues" evidence="1">
    <location>
        <begin position="431"/>
        <end position="454"/>
    </location>
</feature>
<dbReference type="AlphaFoldDB" id="A0A917QJH2"/>
<dbReference type="InterPro" id="IPR011990">
    <property type="entry name" value="TPR-like_helical_dom_sf"/>
</dbReference>
<evidence type="ECO:0008006" key="4">
    <source>
        <dbReference type="Google" id="ProtNLM"/>
    </source>
</evidence>
<gene>
    <name evidence="2" type="ORF">GCM10011591_26650</name>
</gene>
<evidence type="ECO:0000313" key="3">
    <source>
        <dbReference type="Proteomes" id="UP000612956"/>
    </source>
</evidence>
<dbReference type="Gene3D" id="1.25.40.10">
    <property type="entry name" value="Tetratricopeptide repeat domain"/>
    <property type="match status" value="2"/>
</dbReference>
<feature type="compositionally biased region" description="Basic and acidic residues" evidence="1">
    <location>
        <begin position="414"/>
        <end position="423"/>
    </location>
</feature>
<reference evidence="2" key="2">
    <citation type="submission" date="2020-09" db="EMBL/GenBank/DDBJ databases">
        <authorList>
            <person name="Sun Q."/>
            <person name="Zhou Y."/>
        </authorList>
    </citation>
    <scope>NUCLEOTIDE SEQUENCE</scope>
    <source>
        <strain evidence="2">CGMCC 4.7278</strain>
    </source>
</reference>